<proteinExistence type="predicted"/>
<dbReference type="PANTHER" id="PTHR15020:SF50">
    <property type="entry name" value="UPF0659 PROTEIN YMR090W"/>
    <property type="match status" value="1"/>
</dbReference>
<accession>A0A0C3G728</accession>
<dbReference type="HOGENOM" id="CLU_066707_1_0_1"/>
<organism evidence="1 2">
    <name type="scientific">Piloderma croceum (strain F 1598)</name>
    <dbReference type="NCBI Taxonomy" id="765440"/>
    <lineage>
        <taxon>Eukaryota</taxon>
        <taxon>Fungi</taxon>
        <taxon>Dikarya</taxon>
        <taxon>Basidiomycota</taxon>
        <taxon>Agaricomycotina</taxon>
        <taxon>Agaricomycetes</taxon>
        <taxon>Agaricomycetidae</taxon>
        <taxon>Atheliales</taxon>
        <taxon>Atheliaceae</taxon>
        <taxon>Piloderma</taxon>
    </lineage>
</organism>
<name>A0A0C3G728_PILCF</name>
<dbReference type="STRING" id="765440.A0A0C3G728"/>
<reference evidence="1 2" key="1">
    <citation type="submission" date="2014-04" db="EMBL/GenBank/DDBJ databases">
        <authorList>
            <consortium name="DOE Joint Genome Institute"/>
            <person name="Kuo A."/>
            <person name="Tarkka M."/>
            <person name="Buscot F."/>
            <person name="Kohler A."/>
            <person name="Nagy L.G."/>
            <person name="Floudas D."/>
            <person name="Copeland A."/>
            <person name="Barry K.W."/>
            <person name="Cichocki N."/>
            <person name="Veneault-Fourrey C."/>
            <person name="LaButti K."/>
            <person name="Lindquist E.A."/>
            <person name="Lipzen A."/>
            <person name="Lundell T."/>
            <person name="Morin E."/>
            <person name="Murat C."/>
            <person name="Sun H."/>
            <person name="Tunlid A."/>
            <person name="Henrissat B."/>
            <person name="Grigoriev I.V."/>
            <person name="Hibbett D.S."/>
            <person name="Martin F."/>
            <person name="Nordberg H.P."/>
            <person name="Cantor M.N."/>
            <person name="Hua S.X."/>
        </authorList>
    </citation>
    <scope>NUCLEOTIDE SEQUENCE [LARGE SCALE GENOMIC DNA]</scope>
    <source>
        <strain evidence="1 2">F 1598</strain>
    </source>
</reference>
<evidence type="ECO:0008006" key="3">
    <source>
        <dbReference type="Google" id="ProtNLM"/>
    </source>
</evidence>
<dbReference type="Proteomes" id="UP000054166">
    <property type="component" value="Unassembled WGS sequence"/>
</dbReference>
<evidence type="ECO:0000313" key="2">
    <source>
        <dbReference type="Proteomes" id="UP000054166"/>
    </source>
</evidence>
<dbReference type="Gene3D" id="3.40.50.720">
    <property type="entry name" value="NAD(P)-binding Rossmann-like Domain"/>
    <property type="match status" value="1"/>
</dbReference>
<gene>
    <name evidence="1" type="ORF">PILCRDRAFT_65031</name>
</gene>
<dbReference type="InParanoid" id="A0A0C3G728"/>
<dbReference type="PANTHER" id="PTHR15020">
    <property type="entry name" value="FLAVIN REDUCTASE-RELATED"/>
    <property type="match status" value="1"/>
</dbReference>
<protein>
    <recommendedName>
        <fullName evidence="3">NAD(P)-binding domain-containing protein</fullName>
    </recommendedName>
</protein>
<keyword evidence="2" id="KW-1185">Reference proteome</keyword>
<dbReference type="EMBL" id="KN832982">
    <property type="protein sequence ID" value="KIM86471.1"/>
    <property type="molecule type" value="Genomic_DNA"/>
</dbReference>
<dbReference type="InterPro" id="IPR036291">
    <property type="entry name" value="NAD(P)-bd_dom_sf"/>
</dbReference>
<sequence length="291" mass="31598">MTTTSSPYAGTKVLSIGGSRNIGYFASIRLLEKGATVTFLLRSGPAVFDKNTTIQKYVKSGKARLIKGDALNKEDVRKAWEEAAKGEGWVSVGILLFTVGGTPKFELGKGFTISPPNLVTQSLLNVISTHPATFSQPKIIILSSTGLTKSSHSNLPFIQKPLYKYLLNGPHSDKVGMEKIISHCAGWEWKDGDVKKGDILSKGDKWKEGLPAAGTLKSVAVIRPALLTDGECKADKLAGKDKKGKEKEAYRVKEGDIGGYSVSRKDVAHFVVEGILAEWRKWEGKCVNIAY</sequence>
<reference evidence="2" key="2">
    <citation type="submission" date="2015-01" db="EMBL/GenBank/DDBJ databases">
        <title>Evolutionary Origins and Diversification of the Mycorrhizal Mutualists.</title>
        <authorList>
            <consortium name="DOE Joint Genome Institute"/>
            <consortium name="Mycorrhizal Genomics Consortium"/>
            <person name="Kohler A."/>
            <person name="Kuo A."/>
            <person name="Nagy L.G."/>
            <person name="Floudas D."/>
            <person name="Copeland A."/>
            <person name="Barry K.W."/>
            <person name="Cichocki N."/>
            <person name="Veneault-Fourrey C."/>
            <person name="LaButti K."/>
            <person name="Lindquist E.A."/>
            <person name="Lipzen A."/>
            <person name="Lundell T."/>
            <person name="Morin E."/>
            <person name="Murat C."/>
            <person name="Riley R."/>
            <person name="Ohm R."/>
            <person name="Sun H."/>
            <person name="Tunlid A."/>
            <person name="Henrissat B."/>
            <person name="Grigoriev I.V."/>
            <person name="Hibbett D.S."/>
            <person name="Martin F."/>
        </authorList>
    </citation>
    <scope>NUCLEOTIDE SEQUENCE [LARGE SCALE GENOMIC DNA]</scope>
    <source>
        <strain evidence="2">F 1598</strain>
    </source>
</reference>
<evidence type="ECO:0000313" key="1">
    <source>
        <dbReference type="EMBL" id="KIM86471.1"/>
    </source>
</evidence>
<dbReference type="SUPFAM" id="SSF51735">
    <property type="entry name" value="NAD(P)-binding Rossmann-fold domains"/>
    <property type="match status" value="1"/>
</dbReference>
<dbReference type="AlphaFoldDB" id="A0A0C3G728"/>
<dbReference type="OrthoDB" id="63935at2759"/>